<protein>
    <submittedName>
        <fullName evidence="2">Uncharacterized protein</fullName>
    </submittedName>
</protein>
<gene>
    <name evidence="2" type="ORF">glysoja_039859</name>
</gene>
<feature type="region of interest" description="Disordered" evidence="1">
    <location>
        <begin position="148"/>
        <end position="172"/>
    </location>
</feature>
<dbReference type="Proteomes" id="UP000053555">
    <property type="component" value="Unassembled WGS sequence"/>
</dbReference>
<dbReference type="EMBL" id="KN666431">
    <property type="protein sequence ID" value="KHN07985.1"/>
    <property type="molecule type" value="Genomic_DNA"/>
</dbReference>
<evidence type="ECO:0000313" key="2">
    <source>
        <dbReference type="EMBL" id="KHN07985.1"/>
    </source>
</evidence>
<evidence type="ECO:0000256" key="1">
    <source>
        <dbReference type="SAM" id="MobiDB-lite"/>
    </source>
</evidence>
<organism evidence="2">
    <name type="scientific">Glycine soja</name>
    <name type="common">Wild soybean</name>
    <dbReference type="NCBI Taxonomy" id="3848"/>
    <lineage>
        <taxon>Eukaryota</taxon>
        <taxon>Viridiplantae</taxon>
        <taxon>Streptophyta</taxon>
        <taxon>Embryophyta</taxon>
        <taxon>Tracheophyta</taxon>
        <taxon>Spermatophyta</taxon>
        <taxon>Magnoliopsida</taxon>
        <taxon>eudicotyledons</taxon>
        <taxon>Gunneridae</taxon>
        <taxon>Pentapetalae</taxon>
        <taxon>rosids</taxon>
        <taxon>fabids</taxon>
        <taxon>Fabales</taxon>
        <taxon>Fabaceae</taxon>
        <taxon>Papilionoideae</taxon>
        <taxon>50 kb inversion clade</taxon>
        <taxon>NPAAA clade</taxon>
        <taxon>indigoferoid/millettioid clade</taxon>
        <taxon>Phaseoleae</taxon>
        <taxon>Glycine</taxon>
        <taxon>Glycine subgen. Soja</taxon>
    </lineage>
</organism>
<sequence length="179" mass="19693">MTKEKPQALALRRKLDKQLKLELTNSSPRTWGSSIYGIGVDADDLKSDGGNYSVFNYTDEDQHAKSLFRCPFCDFEFEFSSAHICLEELCPMCDKKLGKDAIRVAHNSSPQKRTLKSDKSSILSGDSVAIDKKIGKGFSSVASDISNAIGSRSDAPPNTGDEQVIEGKRVRPSFVLELD</sequence>
<dbReference type="AlphaFoldDB" id="A0A0B2PF97"/>
<reference evidence="2" key="1">
    <citation type="submission" date="2014-07" db="EMBL/GenBank/DDBJ databases">
        <title>Identification of a novel salt tolerance gene in wild soybean by whole-genome sequencing.</title>
        <authorList>
            <person name="Lam H.-M."/>
            <person name="Qi X."/>
            <person name="Li M.-W."/>
            <person name="Liu X."/>
            <person name="Xie M."/>
            <person name="Ni M."/>
            <person name="Xu X."/>
        </authorList>
    </citation>
    <scope>NUCLEOTIDE SEQUENCE [LARGE SCALE GENOMIC DNA]</scope>
    <source>
        <tissue evidence="2">Root</tissue>
    </source>
</reference>
<accession>A0A0B2PF97</accession>
<name>A0A0B2PF97_GLYSO</name>
<proteinExistence type="predicted"/>